<keyword evidence="10" id="KW-0472">Membrane</keyword>
<dbReference type="EMBL" id="VRMN01000002">
    <property type="protein sequence ID" value="KAA8496704.1"/>
    <property type="molecule type" value="Genomic_DNA"/>
</dbReference>
<sequence length="120" mass="13747">MGERRAEGRVAETGKGREQEGEREKFCVEEKGVKGGVGKGVPGRMPAIKKLPKVRGVVTYSISPYEQRPFADVFDTQFMMTKLRRKITENWEWIPNFLILAGVISYAKAENKREKDSHRF</sequence>
<protein>
    <recommendedName>
        <fullName evidence="11">Cytochrome b-c1 complex subunit 8</fullName>
    </recommendedName>
    <alternativeName>
        <fullName evidence="11">Complex III subunit 8</fullName>
    </alternativeName>
</protein>
<gene>
    <name evidence="13" type="ORF">FVE85_0433</name>
</gene>
<feature type="region of interest" description="Disordered" evidence="12">
    <location>
        <begin position="1"/>
        <end position="24"/>
    </location>
</feature>
<dbReference type="PANTHER" id="PTHR12119:SF2">
    <property type="entry name" value="CYTOCHROME B-C1 COMPLEX SUBUNIT 8"/>
    <property type="match status" value="1"/>
</dbReference>
<keyword evidence="3 11" id="KW-0813">Transport</keyword>
<evidence type="ECO:0000313" key="13">
    <source>
        <dbReference type="EMBL" id="KAA8496704.1"/>
    </source>
</evidence>
<dbReference type="OMA" id="NWEWIPN"/>
<proteinExistence type="inferred from homology"/>
<keyword evidence="8" id="KW-1133">Transmembrane helix</keyword>
<evidence type="ECO:0000256" key="5">
    <source>
        <dbReference type="ARBA" id="ARBA00022692"/>
    </source>
</evidence>
<keyword evidence="7 11" id="KW-0249">Electron transport</keyword>
<dbReference type="InterPro" id="IPR004205">
    <property type="entry name" value="Cyt_bc1_su8"/>
</dbReference>
<accession>A0A5J4Z1A4</accession>
<evidence type="ECO:0000256" key="7">
    <source>
        <dbReference type="ARBA" id="ARBA00022982"/>
    </source>
</evidence>
<dbReference type="Gene3D" id="1.20.5.210">
    <property type="entry name" value="Cytochrome b-c1 complex subunit 8"/>
    <property type="match status" value="1"/>
</dbReference>
<evidence type="ECO:0000256" key="9">
    <source>
        <dbReference type="ARBA" id="ARBA00023128"/>
    </source>
</evidence>
<evidence type="ECO:0000256" key="10">
    <source>
        <dbReference type="ARBA" id="ARBA00023136"/>
    </source>
</evidence>
<dbReference type="OrthoDB" id="6683853at2759"/>
<evidence type="ECO:0000256" key="2">
    <source>
        <dbReference type="ARBA" id="ARBA00007668"/>
    </source>
</evidence>
<dbReference type="GO" id="GO:0045275">
    <property type="term" value="C:respiratory chain complex III"/>
    <property type="evidence" value="ECO:0007669"/>
    <property type="project" value="UniProtKB-UniRule"/>
</dbReference>
<dbReference type="AlphaFoldDB" id="A0A5J4Z1A4"/>
<evidence type="ECO:0000256" key="3">
    <source>
        <dbReference type="ARBA" id="ARBA00022448"/>
    </source>
</evidence>
<comment type="function">
    <text evidence="11">Component of the ubiquinol-cytochrome c oxidoreductase, a multisubunit transmembrane complex that is part of the mitochondrial electron transport chain which drives oxidative phosphorylation. The complex plays an important role in the uptake of multiple carbon sources present in different host niches.</text>
</comment>
<keyword evidence="5" id="KW-0812">Transmembrane</keyword>
<comment type="similarity">
    <text evidence="2 11">Belongs to the UQCRQ/QCR8 family.</text>
</comment>
<organism evidence="13 14">
    <name type="scientific">Porphyridium purpureum</name>
    <name type="common">Red alga</name>
    <name type="synonym">Porphyridium cruentum</name>
    <dbReference type="NCBI Taxonomy" id="35688"/>
    <lineage>
        <taxon>Eukaryota</taxon>
        <taxon>Rhodophyta</taxon>
        <taxon>Bangiophyceae</taxon>
        <taxon>Porphyridiales</taxon>
        <taxon>Porphyridiaceae</taxon>
        <taxon>Porphyridium</taxon>
    </lineage>
</organism>
<keyword evidence="6 11" id="KW-0999">Mitochondrion inner membrane</keyword>
<evidence type="ECO:0000256" key="6">
    <source>
        <dbReference type="ARBA" id="ARBA00022792"/>
    </source>
</evidence>
<name>A0A5J4Z1A4_PORPP</name>
<evidence type="ECO:0000256" key="11">
    <source>
        <dbReference type="RuleBase" id="RU368118"/>
    </source>
</evidence>
<dbReference type="Proteomes" id="UP000324585">
    <property type="component" value="Unassembled WGS sequence"/>
</dbReference>
<dbReference type="InterPro" id="IPR036642">
    <property type="entry name" value="Cyt_bc1_su8_sf"/>
</dbReference>
<keyword evidence="4 11" id="KW-0679">Respiratory chain</keyword>
<dbReference type="Pfam" id="PF02939">
    <property type="entry name" value="UcrQ"/>
    <property type="match status" value="1"/>
</dbReference>
<evidence type="ECO:0000256" key="1">
    <source>
        <dbReference type="ARBA" id="ARBA00004434"/>
    </source>
</evidence>
<comment type="caution">
    <text evidence="13">The sequence shown here is derived from an EMBL/GenBank/DDBJ whole genome shotgun (WGS) entry which is preliminary data.</text>
</comment>
<dbReference type="PANTHER" id="PTHR12119">
    <property type="entry name" value="UBIQUINOL-CYTOCHROME C REDUCTASE COMPLEX UBIQUINONE-BINDING PROTEIN QP-C"/>
    <property type="match status" value="1"/>
</dbReference>
<comment type="subcellular location">
    <subcellularLocation>
        <location evidence="1 11">Mitochondrion inner membrane</location>
        <topology evidence="1 11">Single-pass membrane protein</topology>
    </subcellularLocation>
</comment>
<dbReference type="GO" id="GO:0006122">
    <property type="term" value="P:mitochondrial electron transport, ubiquinol to cytochrome c"/>
    <property type="evidence" value="ECO:0007669"/>
    <property type="project" value="UniProtKB-UniRule"/>
</dbReference>
<keyword evidence="14" id="KW-1185">Reference proteome</keyword>
<dbReference type="GO" id="GO:0005743">
    <property type="term" value="C:mitochondrial inner membrane"/>
    <property type="evidence" value="ECO:0007669"/>
    <property type="project" value="UniProtKB-SubCell"/>
</dbReference>
<evidence type="ECO:0000256" key="4">
    <source>
        <dbReference type="ARBA" id="ARBA00022660"/>
    </source>
</evidence>
<reference evidence="14" key="1">
    <citation type="journal article" date="2019" name="Nat. Commun.">
        <title>Expansion of phycobilisome linker gene families in mesophilic red algae.</title>
        <authorList>
            <person name="Lee J."/>
            <person name="Kim D."/>
            <person name="Bhattacharya D."/>
            <person name="Yoon H.S."/>
        </authorList>
    </citation>
    <scope>NUCLEOTIDE SEQUENCE [LARGE SCALE GENOMIC DNA]</scope>
    <source>
        <strain evidence="14">CCMP 1328</strain>
    </source>
</reference>
<evidence type="ECO:0000313" key="14">
    <source>
        <dbReference type="Proteomes" id="UP000324585"/>
    </source>
</evidence>
<evidence type="ECO:0000256" key="8">
    <source>
        <dbReference type="ARBA" id="ARBA00022989"/>
    </source>
</evidence>
<keyword evidence="9 11" id="KW-0496">Mitochondrion</keyword>
<dbReference type="SUPFAM" id="SSF81508">
    <property type="entry name" value="Ubiquinone-binding protein QP-C of cytochrome bc1 complex (Ubiquinol-cytochrome c reductase)"/>
    <property type="match status" value="1"/>
</dbReference>
<evidence type="ECO:0000256" key="12">
    <source>
        <dbReference type="SAM" id="MobiDB-lite"/>
    </source>
</evidence>